<sequence length="192" mass="20132">MVNVPFGAPTGRPSRFPCRRALLAAAALTLGGCSYLPTAAVPGVPGAGLFESPRQFRGHAVTEEQVGQITPGVSSRDDVEALLGSPSASGTFDPSEWYYISGITHQRPARNLGVIEQNVLVVRFDPGGTVQEVRRLGMEDGREIQMVSRVTPSPGTERSVLQQLFGNIGRVGVPGSQQPQRGPGAASPGSGQ</sequence>
<organism evidence="6 7">
    <name type="scientific">Falsiroseomonas bella</name>
    <dbReference type="NCBI Taxonomy" id="2184016"/>
    <lineage>
        <taxon>Bacteria</taxon>
        <taxon>Pseudomonadati</taxon>
        <taxon>Pseudomonadota</taxon>
        <taxon>Alphaproteobacteria</taxon>
        <taxon>Acetobacterales</taxon>
        <taxon>Roseomonadaceae</taxon>
        <taxon>Falsiroseomonas</taxon>
    </lineage>
</organism>
<dbReference type="GO" id="GO:0051205">
    <property type="term" value="P:protein insertion into membrane"/>
    <property type="evidence" value="ECO:0007669"/>
    <property type="project" value="TreeGrafter"/>
</dbReference>
<dbReference type="PANTHER" id="PTHR37482">
    <property type="entry name" value="OUTER MEMBRANE PROTEIN ASSEMBLY FACTOR BAME"/>
    <property type="match status" value="1"/>
</dbReference>
<proteinExistence type="predicted"/>
<dbReference type="EMBL" id="QGNA01000003">
    <property type="protein sequence ID" value="PWS36838.1"/>
    <property type="molecule type" value="Genomic_DNA"/>
</dbReference>
<dbReference type="InterPro" id="IPR026592">
    <property type="entry name" value="BamE"/>
</dbReference>
<feature type="region of interest" description="Disordered" evidence="4">
    <location>
        <begin position="169"/>
        <end position="192"/>
    </location>
</feature>
<dbReference type="PANTHER" id="PTHR37482:SF1">
    <property type="entry name" value="OUTER MEMBRANE PROTEIN ASSEMBLY FACTOR BAME"/>
    <property type="match status" value="1"/>
</dbReference>
<comment type="caution">
    <text evidence="6">The sequence shown here is derived from an EMBL/GenBank/DDBJ whole genome shotgun (WGS) entry which is preliminary data.</text>
</comment>
<evidence type="ECO:0000256" key="1">
    <source>
        <dbReference type="ARBA" id="ARBA00022729"/>
    </source>
</evidence>
<evidence type="ECO:0000313" key="7">
    <source>
        <dbReference type="Proteomes" id="UP000245765"/>
    </source>
</evidence>
<reference evidence="7" key="1">
    <citation type="submission" date="2018-05" db="EMBL/GenBank/DDBJ databases">
        <authorList>
            <person name="Du Z."/>
            <person name="Wang X."/>
        </authorList>
    </citation>
    <scope>NUCLEOTIDE SEQUENCE [LARGE SCALE GENOMIC DNA]</scope>
    <source>
        <strain evidence="7">CQN31</strain>
    </source>
</reference>
<keyword evidence="3" id="KW-0998">Cell outer membrane</keyword>
<dbReference type="OrthoDB" id="7160681at2"/>
<dbReference type="Proteomes" id="UP000245765">
    <property type="component" value="Unassembled WGS sequence"/>
</dbReference>
<keyword evidence="1" id="KW-0732">Signal</keyword>
<dbReference type="GO" id="GO:0043165">
    <property type="term" value="P:Gram-negative-bacterium-type cell outer membrane assembly"/>
    <property type="evidence" value="ECO:0007669"/>
    <property type="project" value="TreeGrafter"/>
</dbReference>
<evidence type="ECO:0000256" key="2">
    <source>
        <dbReference type="ARBA" id="ARBA00023136"/>
    </source>
</evidence>
<evidence type="ECO:0000256" key="3">
    <source>
        <dbReference type="ARBA" id="ARBA00023237"/>
    </source>
</evidence>
<name>A0A317FGS3_9PROT</name>
<evidence type="ECO:0000256" key="4">
    <source>
        <dbReference type="SAM" id="MobiDB-lite"/>
    </source>
</evidence>
<evidence type="ECO:0000313" key="6">
    <source>
        <dbReference type="EMBL" id="PWS36838.1"/>
    </source>
</evidence>
<feature type="domain" description="Outer membrane protein assembly factor BamE" evidence="5">
    <location>
        <begin position="58"/>
        <end position="131"/>
    </location>
</feature>
<dbReference type="Gene3D" id="3.30.1450.10">
    <property type="match status" value="1"/>
</dbReference>
<dbReference type="Pfam" id="PF04355">
    <property type="entry name" value="BamE"/>
    <property type="match status" value="1"/>
</dbReference>
<dbReference type="InterPro" id="IPR007450">
    <property type="entry name" value="BamE_dom"/>
</dbReference>
<dbReference type="InterPro" id="IPR037873">
    <property type="entry name" value="BamE-like"/>
</dbReference>
<dbReference type="AlphaFoldDB" id="A0A317FGS3"/>
<evidence type="ECO:0000259" key="5">
    <source>
        <dbReference type="Pfam" id="PF04355"/>
    </source>
</evidence>
<accession>A0A317FGS3</accession>
<gene>
    <name evidence="6" type="ORF">DFH01_14415</name>
</gene>
<dbReference type="GO" id="GO:0030674">
    <property type="term" value="F:protein-macromolecule adaptor activity"/>
    <property type="evidence" value="ECO:0007669"/>
    <property type="project" value="TreeGrafter"/>
</dbReference>
<keyword evidence="2" id="KW-0472">Membrane</keyword>
<protein>
    <submittedName>
        <fullName evidence="6">Outer membrane protein assembly factor BamE</fullName>
    </submittedName>
</protein>
<dbReference type="GO" id="GO:1990063">
    <property type="term" value="C:Bam protein complex"/>
    <property type="evidence" value="ECO:0007669"/>
    <property type="project" value="TreeGrafter"/>
</dbReference>
<keyword evidence="7" id="KW-1185">Reference proteome</keyword>